<evidence type="ECO:0000313" key="2">
    <source>
        <dbReference type="EMBL" id="KAF1911292.1"/>
    </source>
</evidence>
<evidence type="ECO:0000313" key="3">
    <source>
        <dbReference type="Proteomes" id="UP000800096"/>
    </source>
</evidence>
<name>A0A6A5Q729_AMPQU</name>
<evidence type="ECO:0000256" key="1">
    <source>
        <dbReference type="SAM" id="Phobius"/>
    </source>
</evidence>
<accession>A0A6A5Q729</accession>
<feature type="transmembrane region" description="Helical" evidence="1">
    <location>
        <begin position="53"/>
        <end position="71"/>
    </location>
</feature>
<keyword evidence="1" id="KW-1133">Transmembrane helix</keyword>
<sequence length="129" mass="14887">MDARWRMAKTEARFHVIGSKSPFTPCVSTTIFAYPHFLSLLDLVIYVRSAHTLSFSFFLYARVFFFSCLFGPQVLHVGTRAVWCLREGPRSVEFDSSSAIVNGDEWWVRCFVQGVHVLWATWLTTCLRV</sequence>
<keyword evidence="1" id="KW-0472">Membrane</keyword>
<organism evidence="2 3">
    <name type="scientific">Ampelomyces quisqualis</name>
    <name type="common">Powdery mildew agent</name>
    <dbReference type="NCBI Taxonomy" id="50730"/>
    <lineage>
        <taxon>Eukaryota</taxon>
        <taxon>Fungi</taxon>
        <taxon>Dikarya</taxon>
        <taxon>Ascomycota</taxon>
        <taxon>Pezizomycotina</taxon>
        <taxon>Dothideomycetes</taxon>
        <taxon>Pleosporomycetidae</taxon>
        <taxon>Pleosporales</taxon>
        <taxon>Pleosporineae</taxon>
        <taxon>Phaeosphaeriaceae</taxon>
        <taxon>Ampelomyces</taxon>
    </lineage>
</organism>
<dbReference type="EMBL" id="ML979144">
    <property type="protein sequence ID" value="KAF1911292.1"/>
    <property type="molecule type" value="Genomic_DNA"/>
</dbReference>
<dbReference type="Proteomes" id="UP000800096">
    <property type="component" value="Unassembled WGS sequence"/>
</dbReference>
<gene>
    <name evidence="2" type="ORF">BDU57DRAFT_98218</name>
</gene>
<evidence type="ECO:0008006" key="4">
    <source>
        <dbReference type="Google" id="ProtNLM"/>
    </source>
</evidence>
<protein>
    <recommendedName>
        <fullName evidence="4">Transmembrane protein</fullName>
    </recommendedName>
</protein>
<dbReference type="AlphaFoldDB" id="A0A6A5Q729"/>
<proteinExistence type="predicted"/>
<feature type="transmembrane region" description="Helical" evidence="1">
    <location>
        <begin position="21"/>
        <end position="47"/>
    </location>
</feature>
<reference evidence="2" key="1">
    <citation type="journal article" date="2020" name="Stud. Mycol.">
        <title>101 Dothideomycetes genomes: a test case for predicting lifestyles and emergence of pathogens.</title>
        <authorList>
            <person name="Haridas S."/>
            <person name="Albert R."/>
            <person name="Binder M."/>
            <person name="Bloem J."/>
            <person name="Labutti K."/>
            <person name="Salamov A."/>
            <person name="Andreopoulos B."/>
            <person name="Baker S."/>
            <person name="Barry K."/>
            <person name="Bills G."/>
            <person name="Bluhm B."/>
            <person name="Cannon C."/>
            <person name="Castanera R."/>
            <person name="Culley D."/>
            <person name="Daum C."/>
            <person name="Ezra D."/>
            <person name="Gonzalez J."/>
            <person name="Henrissat B."/>
            <person name="Kuo A."/>
            <person name="Liang C."/>
            <person name="Lipzen A."/>
            <person name="Lutzoni F."/>
            <person name="Magnuson J."/>
            <person name="Mondo S."/>
            <person name="Nolan M."/>
            <person name="Ohm R."/>
            <person name="Pangilinan J."/>
            <person name="Park H.-J."/>
            <person name="Ramirez L."/>
            <person name="Alfaro M."/>
            <person name="Sun H."/>
            <person name="Tritt A."/>
            <person name="Yoshinaga Y."/>
            <person name="Zwiers L.-H."/>
            <person name="Turgeon B."/>
            <person name="Goodwin S."/>
            <person name="Spatafora J."/>
            <person name="Crous P."/>
            <person name="Grigoriev I."/>
        </authorList>
    </citation>
    <scope>NUCLEOTIDE SEQUENCE</scope>
    <source>
        <strain evidence="2">HMLAC05119</strain>
    </source>
</reference>
<keyword evidence="1" id="KW-0812">Transmembrane</keyword>
<keyword evidence="3" id="KW-1185">Reference proteome</keyword>